<dbReference type="InterPro" id="IPR007016">
    <property type="entry name" value="O-antigen_ligase-rel_domated"/>
</dbReference>
<protein>
    <submittedName>
        <fullName evidence="7">O-antigen ligase family protein</fullName>
    </submittedName>
</protein>
<dbReference type="AlphaFoldDB" id="A0A7Y6B1T9"/>
<dbReference type="RefSeq" id="WP_175310651.1">
    <property type="nucleotide sequence ID" value="NZ_CBCRYR010000031.1"/>
</dbReference>
<dbReference type="GO" id="GO:0016874">
    <property type="term" value="F:ligase activity"/>
    <property type="evidence" value="ECO:0007669"/>
    <property type="project" value="UniProtKB-KW"/>
</dbReference>
<feature type="transmembrane region" description="Helical" evidence="5">
    <location>
        <begin position="247"/>
        <end position="269"/>
    </location>
</feature>
<feature type="transmembrane region" description="Helical" evidence="5">
    <location>
        <begin position="123"/>
        <end position="141"/>
    </location>
</feature>
<dbReference type="PANTHER" id="PTHR37422:SF23">
    <property type="entry name" value="TEICHURONIC ACID BIOSYNTHESIS PROTEIN TUAE"/>
    <property type="match status" value="1"/>
</dbReference>
<evidence type="ECO:0000256" key="2">
    <source>
        <dbReference type="ARBA" id="ARBA00022692"/>
    </source>
</evidence>
<feature type="transmembrane region" description="Helical" evidence="5">
    <location>
        <begin position="100"/>
        <end position="117"/>
    </location>
</feature>
<evidence type="ECO:0000259" key="6">
    <source>
        <dbReference type="Pfam" id="PF04932"/>
    </source>
</evidence>
<feature type="transmembrane region" description="Helical" evidence="5">
    <location>
        <begin position="6"/>
        <end position="22"/>
    </location>
</feature>
<dbReference type="PANTHER" id="PTHR37422">
    <property type="entry name" value="TEICHURONIC ACID BIOSYNTHESIS PROTEIN TUAE"/>
    <property type="match status" value="1"/>
</dbReference>
<name>A0A7Y6B1T9_9SPHN</name>
<proteinExistence type="predicted"/>
<evidence type="ECO:0000256" key="5">
    <source>
        <dbReference type="SAM" id="Phobius"/>
    </source>
</evidence>
<accession>A0A7Y6B1T9</accession>
<keyword evidence="8" id="KW-1185">Reference proteome</keyword>
<dbReference type="InterPro" id="IPR051533">
    <property type="entry name" value="WaaL-like"/>
</dbReference>
<feature type="transmembrane region" description="Helical" evidence="5">
    <location>
        <begin position="34"/>
        <end position="54"/>
    </location>
</feature>
<dbReference type="EMBL" id="JABMCH010000049">
    <property type="protein sequence ID" value="NUU45865.1"/>
    <property type="molecule type" value="Genomic_DNA"/>
</dbReference>
<keyword evidence="3 5" id="KW-1133">Transmembrane helix</keyword>
<evidence type="ECO:0000256" key="4">
    <source>
        <dbReference type="ARBA" id="ARBA00023136"/>
    </source>
</evidence>
<organism evidence="7 8">
    <name type="scientific">Sphingomonas zeae</name>
    <dbReference type="NCBI Taxonomy" id="1646122"/>
    <lineage>
        <taxon>Bacteria</taxon>
        <taxon>Pseudomonadati</taxon>
        <taxon>Pseudomonadota</taxon>
        <taxon>Alphaproteobacteria</taxon>
        <taxon>Sphingomonadales</taxon>
        <taxon>Sphingomonadaceae</taxon>
        <taxon>Sphingomonas</taxon>
    </lineage>
</organism>
<keyword evidence="2 5" id="KW-0812">Transmembrane</keyword>
<feature type="transmembrane region" description="Helical" evidence="5">
    <location>
        <begin position="281"/>
        <end position="299"/>
    </location>
</feature>
<dbReference type="GO" id="GO:0016020">
    <property type="term" value="C:membrane"/>
    <property type="evidence" value="ECO:0007669"/>
    <property type="project" value="UniProtKB-SubCell"/>
</dbReference>
<evidence type="ECO:0000256" key="1">
    <source>
        <dbReference type="ARBA" id="ARBA00004141"/>
    </source>
</evidence>
<dbReference type="Pfam" id="PF04932">
    <property type="entry name" value="Wzy_C"/>
    <property type="match status" value="1"/>
</dbReference>
<reference evidence="7 8" key="1">
    <citation type="submission" date="2020-05" db="EMBL/GenBank/DDBJ databases">
        <title>Genome Sequencing of Type Strains.</title>
        <authorList>
            <person name="Lemaire J.F."/>
            <person name="Inderbitzin P."/>
            <person name="Gregorio O.A."/>
            <person name="Collins S.B."/>
            <person name="Wespe N."/>
            <person name="Knight-Connoni V."/>
        </authorList>
    </citation>
    <scope>NUCLEOTIDE SEQUENCE [LARGE SCALE GENOMIC DNA]</scope>
    <source>
        <strain evidence="7 8">DSM 100049</strain>
    </source>
</reference>
<dbReference type="Proteomes" id="UP000536441">
    <property type="component" value="Unassembled WGS sequence"/>
</dbReference>
<keyword evidence="7" id="KW-0436">Ligase</keyword>
<keyword evidence="4 5" id="KW-0472">Membrane</keyword>
<feature type="transmembrane region" description="Helical" evidence="5">
    <location>
        <begin position="74"/>
        <end position="93"/>
    </location>
</feature>
<feature type="domain" description="O-antigen ligase-related" evidence="6">
    <location>
        <begin position="111"/>
        <end position="260"/>
    </location>
</feature>
<gene>
    <name evidence="7" type="ORF">HP438_02590</name>
</gene>
<sequence>MTINALSSLVAPAAVLYLLLTLDQGERRRIPGLCLILIVASAVMGALQASGATFDNPLINESVGFVSGNFANRNHFALFLAMGCLLAPVWAFLNGRRPGWRASAALGLIMVFALEILASGSRAGLLVGALALAVAPLIVWRGVKTVFAGQPRWIFVALISAAAAVVVIAVLLSISADRAESINRALVIDPGQDMRGRGLPVVLAMIRDYFPWGSGLGGFDPIFRLHEPLGLLKPTYFNHAHNDLIEIVLDTGVFGLLILIAGMGWWAWAGVRAWRGGARQVLPRLGATMLSLVIIASVFDYPARTPMIMAMMVIAAVWLGERPEERGSFTLPDTGQHL</sequence>
<evidence type="ECO:0000313" key="7">
    <source>
        <dbReference type="EMBL" id="NUU45865.1"/>
    </source>
</evidence>
<comment type="caution">
    <text evidence="7">The sequence shown here is derived from an EMBL/GenBank/DDBJ whole genome shotgun (WGS) entry which is preliminary data.</text>
</comment>
<evidence type="ECO:0000313" key="8">
    <source>
        <dbReference type="Proteomes" id="UP000536441"/>
    </source>
</evidence>
<comment type="subcellular location">
    <subcellularLocation>
        <location evidence="1">Membrane</location>
        <topology evidence="1">Multi-pass membrane protein</topology>
    </subcellularLocation>
</comment>
<evidence type="ECO:0000256" key="3">
    <source>
        <dbReference type="ARBA" id="ARBA00022989"/>
    </source>
</evidence>
<feature type="transmembrane region" description="Helical" evidence="5">
    <location>
        <begin position="153"/>
        <end position="174"/>
    </location>
</feature>